<dbReference type="GeneID" id="85197224"/>
<gene>
    <name evidence="4" type="ORF">MmiEs2_07660</name>
</gene>
<keyword evidence="5" id="KW-1185">Reference proteome</keyword>
<dbReference type="GO" id="GO:0035999">
    <property type="term" value="P:tetrahydrofolate interconversion"/>
    <property type="evidence" value="ECO:0007669"/>
    <property type="project" value="TreeGrafter"/>
</dbReference>
<dbReference type="KEGG" id="mees:MmiEs2_07660"/>
<dbReference type="InterPro" id="IPR037171">
    <property type="entry name" value="NagB/RpiA_transferase-like"/>
</dbReference>
<dbReference type="GO" id="GO:0009396">
    <property type="term" value="P:folic acid-containing compound biosynthetic process"/>
    <property type="evidence" value="ECO:0007669"/>
    <property type="project" value="TreeGrafter"/>
</dbReference>
<accession>A0AA96V8B3</accession>
<dbReference type="InterPro" id="IPR024185">
    <property type="entry name" value="FTHF_cligase-like_sf"/>
</dbReference>
<dbReference type="GO" id="GO:0005524">
    <property type="term" value="F:ATP binding"/>
    <property type="evidence" value="ECO:0007669"/>
    <property type="project" value="UniProtKB-KW"/>
</dbReference>
<dbReference type="EC" id="6.3.3.2" evidence="4"/>
<evidence type="ECO:0000313" key="5">
    <source>
        <dbReference type="Proteomes" id="UP001302662"/>
    </source>
</evidence>
<dbReference type="PANTHER" id="PTHR23407">
    <property type="entry name" value="ATPASE INHIBITOR/5-FORMYLTETRAHYDROFOLATE CYCLO-LIGASE"/>
    <property type="match status" value="1"/>
</dbReference>
<dbReference type="RefSeq" id="WP_316560112.1">
    <property type="nucleotide sequence ID" value="NZ_CP131062.1"/>
</dbReference>
<name>A0AA96V8B3_9EURY</name>
<reference evidence="4 5" key="1">
    <citation type="submission" date="2023-07" db="EMBL/GenBank/DDBJ databases">
        <title>Closed genome sequence of Methanimicrococcus sp. Es2.</title>
        <authorList>
            <person name="Protasov E."/>
            <person name="Platt K."/>
            <person name="Reeh H."/>
            <person name="Poehlein A."/>
            <person name="Daniel R."/>
            <person name="Brune A."/>
        </authorList>
    </citation>
    <scope>NUCLEOTIDE SEQUENCE [LARGE SCALE GENOMIC DNA]</scope>
    <source>
        <strain evidence="4 5">Es2</strain>
    </source>
</reference>
<evidence type="ECO:0000256" key="2">
    <source>
        <dbReference type="ARBA" id="ARBA00022741"/>
    </source>
</evidence>
<keyword evidence="3" id="KW-0067">ATP-binding</keyword>
<dbReference type="GO" id="GO:0030272">
    <property type="term" value="F:5-formyltetrahydrofolate cyclo-ligase activity"/>
    <property type="evidence" value="ECO:0007669"/>
    <property type="project" value="UniProtKB-EC"/>
</dbReference>
<dbReference type="PANTHER" id="PTHR23407:SF1">
    <property type="entry name" value="5-FORMYLTETRAHYDROFOLATE CYCLO-LIGASE"/>
    <property type="match status" value="1"/>
</dbReference>
<dbReference type="NCBIfam" id="TIGR02727">
    <property type="entry name" value="MTHFS_bact"/>
    <property type="match status" value="1"/>
</dbReference>
<dbReference type="EMBL" id="CP131062">
    <property type="protein sequence ID" value="WNY28572.1"/>
    <property type="molecule type" value="Genomic_DNA"/>
</dbReference>
<protein>
    <submittedName>
        <fullName evidence="4">5-formyltetrahydrofolate cyclo-ligase</fullName>
        <ecNumber evidence="4">6.3.3.2</ecNumber>
    </submittedName>
</protein>
<evidence type="ECO:0000256" key="1">
    <source>
        <dbReference type="ARBA" id="ARBA00010638"/>
    </source>
</evidence>
<keyword evidence="4" id="KW-0436">Ligase</keyword>
<keyword evidence="2" id="KW-0547">Nucleotide-binding</keyword>
<dbReference type="PIRSF" id="PIRSF006806">
    <property type="entry name" value="FTHF_cligase"/>
    <property type="match status" value="1"/>
</dbReference>
<organism evidence="4 5">
    <name type="scientific">Methanimicrococcus stummii</name>
    <dbReference type="NCBI Taxonomy" id="3028294"/>
    <lineage>
        <taxon>Archaea</taxon>
        <taxon>Methanobacteriati</taxon>
        <taxon>Methanobacteriota</taxon>
        <taxon>Stenosarchaea group</taxon>
        <taxon>Methanomicrobia</taxon>
        <taxon>Methanosarcinales</taxon>
        <taxon>Methanosarcinaceae</taxon>
        <taxon>Methanimicrococcus</taxon>
    </lineage>
</organism>
<evidence type="ECO:0000256" key="3">
    <source>
        <dbReference type="ARBA" id="ARBA00022840"/>
    </source>
</evidence>
<dbReference type="Gene3D" id="3.40.50.10420">
    <property type="entry name" value="NagB/RpiA/CoA transferase-like"/>
    <property type="match status" value="1"/>
</dbReference>
<dbReference type="InterPro" id="IPR002698">
    <property type="entry name" value="FTHF_cligase"/>
</dbReference>
<dbReference type="Proteomes" id="UP001302662">
    <property type="component" value="Chromosome"/>
</dbReference>
<proteinExistence type="inferred from homology"/>
<dbReference type="SUPFAM" id="SSF100950">
    <property type="entry name" value="NagB/RpiA/CoA transferase-like"/>
    <property type="match status" value="1"/>
</dbReference>
<dbReference type="Pfam" id="PF01812">
    <property type="entry name" value="5-FTHF_cyc-lig"/>
    <property type="match status" value="1"/>
</dbReference>
<dbReference type="AlphaFoldDB" id="A0AA96V8B3"/>
<comment type="similarity">
    <text evidence="1">Belongs to the 5-formyltetrahydrofolate cyclo-ligase family.</text>
</comment>
<evidence type="ECO:0000313" key="4">
    <source>
        <dbReference type="EMBL" id="WNY28572.1"/>
    </source>
</evidence>
<sequence length="185" mass="21120">MKHHFRQFLRARRDSLTQTEAAEKSKAITDSLIHSELFQKSSSLFAYLDVRGEVQTRPLIEYCFKIGKPVYVPVTRDREMFFAELCDFSVLTEAGYGILEPAHPVEAIPDENSLFIIPGVGFDKCGNRIGYGAGFYDKYLNCRSCLHLIGICFEIQLADELPTEDADVQMDSVLTEKRWLIVEKE</sequence>